<protein>
    <recommendedName>
        <fullName evidence="2">2TM domain-containing protein</fullName>
    </recommendedName>
</protein>
<keyword evidence="1" id="KW-0472">Membrane</keyword>
<gene>
    <name evidence="3" type="ORF">SDC9_07375</name>
</gene>
<accession>A0A644T4D2</accession>
<dbReference type="Pfam" id="PF13239">
    <property type="entry name" value="2TM"/>
    <property type="match status" value="1"/>
</dbReference>
<name>A0A644T4D2_9ZZZZ</name>
<keyword evidence="1" id="KW-1133">Transmembrane helix</keyword>
<dbReference type="AlphaFoldDB" id="A0A644T4D2"/>
<organism evidence="3">
    <name type="scientific">bioreactor metagenome</name>
    <dbReference type="NCBI Taxonomy" id="1076179"/>
    <lineage>
        <taxon>unclassified sequences</taxon>
        <taxon>metagenomes</taxon>
        <taxon>ecological metagenomes</taxon>
    </lineage>
</organism>
<sequence>MENHEKKSYYNAKRRVNEVKNFYRNLVSYIIVNIFLFLINLFFSPGVWWFLIVLAIGGIFLFLQFLRLFVFKNKVLGNDWEERKIKEYMDNDKEY</sequence>
<evidence type="ECO:0000259" key="2">
    <source>
        <dbReference type="Pfam" id="PF13239"/>
    </source>
</evidence>
<feature type="transmembrane region" description="Helical" evidence="1">
    <location>
        <begin position="21"/>
        <end position="42"/>
    </location>
</feature>
<evidence type="ECO:0000313" key="3">
    <source>
        <dbReference type="EMBL" id="MPL61788.1"/>
    </source>
</evidence>
<dbReference type="InterPro" id="IPR025698">
    <property type="entry name" value="2TM_dom"/>
</dbReference>
<evidence type="ECO:0000256" key="1">
    <source>
        <dbReference type="SAM" id="Phobius"/>
    </source>
</evidence>
<comment type="caution">
    <text evidence="3">The sequence shown here is derived from an EMBL/GenBank/DDBJ whole genome shotgun (WGS) entry which is preliminary data.</text>
</comment>
<feature type="transmembrane region" description="Helical" evidence="1">
    <location>
        <begin position="48"/>
        <end position="70"/>
    </location>
</feature>
<dbReference type="EMBL" id="VSSQ01000016">
    <property type="protein sequence ID" value="MPL61788.1"/>
    <property type="molecule type" value="Genomic_DNA"/>
</dbReference>
<feature type="domain" description="2TM" evidence="2">
    <location>
        <begin position="11"/>
        <end position="90"/>
    </location>
</feature>
<keyword evidence="1" id="KW-0812">Transmembrane</keyword>
<proteinExistence type="predicted"/>
<reference evidence="3" key="1">
    <citation type="submission" date="2019-08" db="EMBL/GenBank/DDBJ databases">
        <authorList>
            <person name="Kucharzyk K."/>
            <person name="Murdoch R.W."/>
            <person name="Higgins S."/>
            <person name="Loffler F."/>
        </authorList>
    </citation>
    <scope>NUCLEOTIDE SEQUENCE</scope>
</reference>